<keyword evidence="7 11" id="KW-0521">NADP</keyword>
<dbReference type="UniPathway" id="UPA00115">
    <property type="reaction ID" value="UER00408"/>
</dbReference>
<dbReference type="InterPro" id="IPR001282">
    <property type="entry name" value="G6P_DH"/>
</dbReference>
<evidence type="ECO:0000259" key="14">
    <source>
        <dbReference type="Pfam" id="PF02781"/>
    </source>
</evidence>
<evidence type="ECO:0000256" key="1">
    <source>
        <dbReference type="ARBA" id="ARBA00002914"/>
    </source>
</evidence>
<comment type="function">
    <text evidence="11">Catalyzes the rate-limiting step of the oxidative pentose-phosphate pathway, which represents a route for the dissimilation of carbohydrates besides glycolysis.</text>
</comment>
<evidence type="ECO:0000256" key="7">
    <source>
        <dbReference type="ARBA" id="ARBA00022857"/>
    </source>
</evidence>
<dbReference type="PANTHER" id="PTHR23429">
    <property type="entry name" value="GLUCOSE-6-PHOSPHATE 1-DEHYDROGENASE G6PD"/>
    <property type="match status" value="1"/>
</dbReference>
<keyword evidence="8 11" id="KW-0560">Oxidoreductase</keyword>
<comment type="pathway">
    <text evidence="3 11">Carbohydrate degradation; pentose phosphate pathway; D-ribulose 5-phosphate from D-glucose 6-phosphate (oxidative stage): step 1/3.</text>
</comment>
<dbReference type="GO" id="GO:0004345">
    <property type="term" value="F:glucose-6-phosphate dehydrogenase activity"/>
    <property type="evidence" value="ECO:0007669"/>
    <property type="project" value="UniProtKB-EC"/>
</dbReference>
<dbReference type="GO" id="GO:0050661">
    <property type="term" value="F:NADP binding"/>
    <property type="evidence" value="ECO:0007669"/>
    <property type="project" value="InterPro"/>
</dbReference>
<evidence type="ECO:0000313" key="15">
    <source>
        <dbReference type="EMBL" id="QWX94656.1"/>
    </source>
</evidence>
<dbReference type="PIRSF" id="PIRSF000110">
    <property type="entry name" value="G6PD"/>
    <property type="match status" value="1"/>
</dbReference>
<evidence type="ECO:0000256" key="2">
    <source>
        <dbReference type="ARBA" id="ARBA00004514"/>
    </source>
</evidence>
<dbReference type="HAMAP" id="MF_00966">
    <property type="entry name" value="G6PD"/>
    <property type="match status" value="1"/>
</dbReference>
<evidence type="ECO:0000256" key="12">
    <source>
        <dbReference type="SAM" id="SignalP"/>
    </source>
</evidence>
<evidence type="ECO:0000256" key="5">
    <source>
        <dbReference type="ARBA" id="ARBA00020444"/>
    </source>
</evidence>
<evidence type="ECO:0000256" key="10">
    <source>
        <dbReference type="ARBA" id="ARBA00047696"/>
    </source>
</evidence>
<accession>A0A8F2Z1V0</accession>
<dbReference type="EMBL" id="MT457816">
    <property type="protein sequence ID" value="QWX94656.1"/>
    <property type="molecule type" value="mRNA"/>
</dbReference>
<comment type="similarity">
    <text evidence="11">Belongs to the glucose-6-phosphate dehydrogenase family.</text>
</comment>
<dbReference type="GO" id="GO:0009051">
    <property type="term" value="P:pentose-phosphate shunt, oxidative branch"/>
    <property type="evidence" value="ECO:0007669"/>
    <property type="project" value="TreeGrafter"/>
</dbReference>
<organism evidence="15">
    <name type="scientific">Pachycrepoideus vindemmiae</name>
    <dbReference type="NCBI Taxonomy" id="632107"/>
    <lineage>
        <taxon>Eukaryota</taxon>
        <taxon>Metazoa</taxon>
        <taxon>Ecdysozoa</taxon>
        <taxon>Arthropoda</taxon>
        <taxon>Hexapoda</taxon>
        <taxon>Insecta</taxon>
        <taxon>Pterygota</taxon>
        <taxon>Neoptera</taxon>
        <taxon>Endopterygota</taxon>
        <taxon>Hymenoptera</taxon>
        <taxon>Apocrita</taxon>
        <taxon>Proctotrupomorpha</taxon>
        <taxon>Chalcidoidea</taxon>
        <taxon>Pteromalidae</taxon>
        <taxon>Pteromalinae</taxon>
        <taxon>Pachycrepoideus</taxon>
    </lineage>
</organism>
<dbReference type="InterPro" id="IPR022674">
    <property type="entry name" value="G6P_DH_NAD-bd"/>
</dbReference>
<comment type="catalytic activity">
    <reaction evidence="10">
        <text>D-glucose 6-phosphate + NADP(+) = 6-phospho-D-glucono-1,5-lactone + NADPH + H(+)</text>
        <dbReference type="Rhea" id="RHEA:15841"/>
        <dbReference type="ChEBI" id="CHEBI:15378"/>
        <dbReference type="ChEBI" id="CHEBI:57783"/>
        <dbReference type="ChEBI" id="CHEBI:57955"/>
        <dbReference type="ChEBI" id="CHEBI:58349"/>
        <dbReference type="ChEBI" id="CHEBI:61548"/>
        <dbReference type="EC" id="1.1.1.49"/>
    </reaction>
    <physiologicalReaction direction="left-to-right" evidence="10">
        <dbReference type="Rhea" id="RHEA:15842"/>
    </physiologicalReaction>
</comment>
<evidence type="ECO:0000256" key="6">
    <source>
        <dbReference type="ARBA" id="ARBA00022526"/>
    </source>
</evidence>
<dbReference type="EC" id="1.1.1.49" evidence="4 11"/>
<evidence type="ECO:0000259" key="13">
    <source>
        <dbReference type="Pfam" id="PF00479"/>
    </source>
</evidence>
<dbReference type="SUPFAM" id="SSF51735">
    <property type="entry name" value="NAD(P)-binding Rossmann-fold domains"/>
    <property type="match status" value="1"/>
</dbReference>
<dbReference type="InterPro" id="IPR036291">
    <property type="entry name" value="NAD(P)-bd_dom_sf"/>
</dbReference>
<dbReference type="AlphaFoldDB" id="A0A8F2Z1V0"/>
<dbReference type="SUPFAM" id="SSF55347">
    <property type="entry name" value="Glyceraldehyde-3-phosphate dehydrogenase-like, C-terminal domain"/>
    <property type="match status" value="1"/>
</dbReference>
<evidence type="ECO:0000256" key="8">
    <source>
        <dbReference type="ARBA" id="ARBA00023002"/>
    </source>
</evidence>
<feature type="domain" description="Glucose-6-phosphate dehydrogenase C-terminal" evidence="14">
    <location>
        <begin position="218"/>
        <end position="505"/>
    </location>
</feature>
<evidence type="ECO:0000256" key="9">
    <source>
        <dbReference type="ARBA" id="ARBA00023277"/>
    </source>
</evidence>
<dbReference type="PANTHER" id="PTHR23429:SF0">
    <property type="entry name" value="GLUCOSE-6-PHOSPHATE 1-DEHYDROGENASE"/>
    <property type="match status" value="1"/>
</dbReference>
<keyword evidence="6 11" id="KW-0313">Glucose metabolism</keyword>
<dbReference type="Pfam" id="PF00479">
    <property type="entry name" value="G6PD_N"/>
    <property type="match status" value="1"/>
</dbReference>
<feature type="signal peptide" evidence="12">
    <location>
        <begin position="1"/>
        <end position="21"/>
    </location>
</feature>
<evidence type="ECO:0000256" key="4">
    <source>
        <dbReference type="ARBA" id="ARBA00013019"/>
    </source>
</evidence>
<feature type="chain" id="PRO_5034368703" description="Glucose-6-phosphate 1-dehydrogenase" evidence="12">
    <location>
        <begin position="22"/>
        <end position="509"/>
    </location>
</feature>
<dbReference type="PRINTS" id="PR00079">
    <property type="entry name" value="G6PDHDRGNASE"/>
</dbReference>
<dbReference type="GO" id="GO:0005829">
    <property type="term" value="C:cytosol"/>
    <property type="evidence" value="ECO:0007669"/>
    <property type="project" value="UniProtKB-SubCell"/>
</dbReference>
<comment type="subcellular location">
    <subcellularLocation>
        <location evidence="2">Cytoplasm</location>
        <location evidence="2">Cytosol</location>
    </subcellularLocation>
</comment>
<dbReference type="Gene3D" id="3.40.50.720">
    <property type="entry name" value="NAD(P)-binding Rossmann-like Domain"/>
    <property type="match status" value="1"/>
</dbReference>
<sequence length="509" mass="58163">MTLNNILIFCFLALASSVAFALVPHHSPTDNTVGHHAFVLLGASGDLARRSIYPSLWYLYRDQLLPPKTKIFGYALGQYTIEDLQKRVAPFVKVEPGEEKLYEKFWSLNQYINGTKDADADYNRVDRIVSESEADEQIGNRIFYMALPPVVFLSAASQIKRTCMAKTGSTRIVVEKPFGRDSQSAEELSQHLRALFTEDQIYRMDHFLGYEMVQNLLSLRFANQMFNPSWNKDNIASIEIDFKENFGVEGRGGYFDNNGIIRDVMQNHLLQIMSLIAMEKPLSVHSDDVRDAKVELLKKTRAIVLDDVVIGQYVANPESEDPRERIGYREDPTVADDSIASTFALTVLKVDNKRWSGVPFIIRAGKGLNVNRTEVIIQYKDINDDIFASKVQRNELVIRVGKTEALQAKLMSKTPGITENLERITVDFDYTKEYPNILNPNAYERLLLDVFRGSQLNFVRSDELNESWRIFTPVLHEIENQKIKPFEYKFGTTGPTEADAMEKKNNFLR</sequence>
<evidence type="ECO:0000256" key="3">
    <source>
        <dbReference type="ARBA" id="ARBA00004937"/>
    </source>
</evidence>
<evidence type="ECO:0000256" key="11">
    <source>
        <dbReference type="RuleBase" id="RU362120"/>
    </source>
</evidence>
<feature type="domain" description="Glucose-6-phosphate dehydrogenase NAD-binding" evidence="13">
    <location>
        <begin position="39"/>
        <end position="215"/>
    </location>
</feature>
<protein>
    <recommendedName>
        <fullName evidence="5 11">Glucose-6-phosphate 1-dehydrogenase</fullName>
        <ecNumber evidence="4 11">1.1.1.49</ecNumber>
    </recommendedName>
</protein>
<proteinExistence type="evidence at transcript level"/>
<dbReference type="GO" id="GO:0006006">
    <property type="term" value="P:glucose metabolic process"/>
    <property type="evidence" value="ECO:0007669"/>
    <property type="project" value="UniProtKB-KW"/>
</dbReference>
<comment type="function">
    <text evidence="1">Cytosolic glucose-6-phosphate dehydrogenase that catalyzes the first and rate-limiting step of the oxidative branch within the pentose phosphate pathway/shunt, an alternative route to glycolysis for the dissimilation of carbohydrates and a major source of reducing power and metabolic intermediates for fatty acid and nucleic acid biosynthetic processes.</text>
</comment>
<dbReference type="InterPro" id="IPR022675">
    <property type="entry name" value="G6P_DH_C"/>
</dbReference>
<name>A0A8F2Z1V0_9HYME</name>
<dbReference type="Gene3D" id="3.30.360.10">
    <property type="entry name" value="Dihydrodipicolinate Reductase, domain 2"/>
    <property type="match status" value="1"/>
</dbReference>
<reference evidence="15" key="1">
    <citation type="submission" date="2020-05" db="EMBL/GenBank/DDBJ databases">
        <authorList>
            <person name="Yang L."/>
            <person name="Weiguo Z."/>
        </authorList>
    </citation>
    <scope>NUCLEOTIDE SEQUENCE</scope>
</reference>
<keyword evidence="12" id="KW-0732">Signal</keyword>
<dbReference type="NCBIfam" id="TIGR00871">
    <property type="entry name" value="zwf"/>
    <property type="match status" value="1"/>
</dbReference>
<dbReference type="Pfam" id="PF02781">
    <property type="entry name" value="G6PD_C"/>
    <property type="match status" value="1"/>
</dbReference>
<keyword evidence="9 11" id="KW-0119">Carbohydrate metabolism</keyword>